<feature type="domain" description="DJ-1/PfpI" evidence="1">
    <location>
        <begin position="4"/>
        <end position="167"/>
    </location>
</feature>
<dbReference type="InterPro" id="IPR052158">
    <property type="entry name" value="INH-QAR"/>
</dbReference>
<reference evidence="2 3" key="1">
    <citation type="submission" date="2017-03" db="EMBL/GenBank/DDBJ databases">
        <authorList>
            <person name="Afonso C.L."/>
            <person name="Miller P.J."/>
            <person name="Scott M.A."/>
            <person name="Spackman E."/>
            <person name="Goraichik I."/>
            <person name="Dimitrov K.M."/>
            <person name="Suarez D.L."/>
            <person name="Swayne D.E."/>
        </authorList>
    </citation>
    <scope>NUCLEOTIDE SEQUENCE [LARGE SCALE GENOMIC DNA]</scope>
    <source>
        <strain evidence="2 3">CECT 7745</strain>
    </source>
</reference>
<dbReference type="Proteomes" id="UP000193224">
    <property type="component" value="Unassembled WGS sequence"/>
</dbReference>
<accession>A0A1X7BLF3</accession>
<proteinExistence type="predicted"/>
<protein>
    <submittedName>
        <fullName evidence="2">Isonitrile hydratase</fullName>
        <ecNumber evidence="2">4.2.1.103</ecNumber>
    </submittedName>
</protein>
<dbReference type="OrthoDB" id="186587at2"/>
<dbReference type="AlphaFoldDB" id="A0A1X7BLF3"/>
<keyword evidence="3" id="KW-1185">Reference proteome</keyword>
<dbReference type="Pfam" id="PF01965">
    <property type="entry name" value="DJ-1_PfpI"/>
    <property type="match status" value="1"/>
</dbReference>
<sequence length="206" mass="22138">MTLSVGILIFQGFEVLDVFGPVELLATYPEHFEITMVAEQRGAIRSAQGPSCIAEEAIGDGRPYDMILVPGGQGTRTQVGNPAVMRWLQTQAVQAQWVTSVCTGSALLAKAGLLDGRKATSNKMSFKWVASQGPEVNWDYGARWVEDGNILTSSGVSAGMDMTLGLIANLHGEKAAEDAALWAEYSWHRDAATDPFAGAWENLHPA</sequence>
<name>A0A1X7BLF3_9RHOB</name>
<dbReference type="GO" id="GO:0050549">
    <property type="term" value="F:cyclohexyl-isocyanide hydratase activity"/>
    <property type="evidence" value="ECO:0007669"/>
    <property type="project" value="UniProtKB-EC"/>
</dbReference>
<dbReference type="EMBL" id="FWXB01000001">
    <property type="protein sequence ID" value="SMC10478.1"/>
    <property type="molecule type" value="Genomic_DNA"/>
</dbReference>
<dbReference type="Gene3D" id="3.40.50.880">
    <property type="match status" value="1"/>
</dbReference>
<evidence type="ECO:0000313" key="3">
    <source>
        <dbReference type="Proteomes" id="UP000193224"/>
    </source>
</evidence>
<evidence type="ECO:0000259" key="1">
    <source>
        <dbReference type="Pfam" id="PF01965"/>
    </source>
</evidence>
<dbReference type="InterPro" id="IPR002818">
    <property type="entry name" value="DJ-1/PfpI"/>
</dbReference>
<evidence type="ECO:0000313" key="2">
    <source>
        <dbReference type="EMBL" id="SMC10478.1"/>
    </source>
</evidence>
<dbReference type="RefSeq" id="WP_085798440.1">
    <property type="nucleotide sequence ID" value="NZ_FWXB01000001.1"/>
</dbReference>
<dbReference type="CDD" id="cd03139">
    <property type="entry name" value="GATase1_PfpI_2"/>
    <property type="match status" value="1"/>
</dbReference>
<gene>
    <name evidence="2" type="primary">inhA_2</name>
    <name evidence="2" type="ORF">ROA7745_00285</name>
</gene>
<keyword evidence="2" id="KW-0456">Lyase</keyword>
<dbReference type="EC" id="4.2.1.103" evidence="2"/>
<dbReference type="PANTHER" id="PTHR43130">
    <property type="entry name" value="ARAC-FAMILY TRANSCRIPTIONAL REGULATOR"/>
    <property type="match status" value="1"/>
</dbReference>
<dbReference type="SUPFAM" id="SSF52317">
    <property type="entry name" value="Class I glutamine amidotransferase-like"/>
    <property type="match status" value="1"/>
</dbReference>
<dbReference type="PANTHER" id="PTHR43130:SF15">
    <property type="entry name" value="THIJ_PFPI FAMILY PROTEIN (AFU_ORTHOLOGUE AFUA_5G14240)"/>
    <property type="match status" value="1"/>
</dbReference>
<dbReference type="InterPro" id="IPR029062">
    <property type="entry name" value="Class_I_gatase-like"/>
</dbReference>
<organism evidence="2 3">
    <name type="scientific">Roseovarius aestuarii</name>
    <dbReference type="NCBI Taxonomy" id="475083"/>
    <lineage>
        <taxon>Bacteria</taxon>
        <taxon>Pseudomonadati</taxon>
        <taxon>Pseudomonadota</taxon>
        <taxon>Alphaproteobacteria</taxon>
        <taxon>Rhodobacterales</taxon>
        <taxon>Roseobacteraceae</taxon>
        <taxon>Roseovarius</taxon>
    </lineage>
</organism>